<reference evidence="13" key="1">
    <citation type="journal article" date="2019" name="Int. J. Syst. Evol. Microbiol.">
        <title>The Global Catalogue of Microorganisms (GCM) 10K type strain sequencing project: providing services to taxonomists for standard genome sequencing and annotation.</title>
        <authorList>
            <consortium name="The Broad Institute Genomics Platform"/>
            <consortium name="The Broad Institute Genome Sequencing Center for Infectious Disease"/>
            <person name="Wu L."/>
            <person name="Ma J."/>
        </authorList>
    </citation>
    <scope>NUCLEOTIDE SEQUENCE [LARGE SCALE GENOMIC DNA]</scope>
    <source>
        <strain evidence="13">FCH27</strain>
    </source>
</reference>
<keyword evidence="5" id="KW-0547">Nucleotide-binding</keyword>
<dbReference type="GO" id="GO:0016301">
    <property type="term" value="F:kinase activity"/>
    <property type="evidence" value="ECO:0007669"/>
    <property type="project" value="UniProtKB-KW"/>
</dbReference>
<gene>
    <name evidence="12" type="ORF">ACFQO6_01660</name>
</gene>
<feature type="transmembrane region" description="Helical" evidence="9">
    <location>
        <begin position="41"/>
        <end position="58"/>
    </location>
</feature>
<dbReference type="InterPro" id="IPR011712">
    <property type="entry name" value="Sig_transdc_His_kin_sub3_dim/P"/>
</dbReference>
<keyword evidence="3" id="KW-0597">Phosphoprotein</keyword>
<dbReference type="EMBL" id="JBHTCH010000001">
    <property type="protein sequence ID" value="MFC7358958.1"/>
    <property type="molecule type" value="Genomic_DNA"/>
</dbReference>
<keyword evidence="9" id="KW-0472">Membrane</keyword>
<dbReference type="SUPFAM" id="SSF55874">
    <property type="entry name" value="ATPase domain of HSP90 chaperone/DNA topoisomerase II/histidine kinase"/>
    <property type="match status" value="1"/>
</dbReference>
<comment type="catalytic activity">
    <reaction evidence="1">
        <text>ATP + protein L-histidine = ADP + protein N-phospho-L-histidine.</text>
        <dbReference type="EC" id="2.7.13.3"/>
    </reaction>
</comment>
<evidence type="ECO:0000256" key="4">
    <source>
        <dbReference type="ARBA" id="ARBA00022679"/>
    </source>
</evidence>
<feature type="domain" description="Histidine kinase/HSP90-like ATPase" evidence="10">
    <location>
        <begin position="298"/>
        <end position="391"/>
    </location>
</feature>
<dbReference type="InterPro" id="IPR003594">
    <property type="entry name" value="HATPase_dom"/>
</dbReference>
<dbReference type="PANTHER" id="PTHR24421">
    <property type="entry name" value="NITRATE/NITRITE SENSOR PROTEIN NARX-RELATED"/>
    <property type="match status" value="1"/>
</dbReference>
<feature type="transmembrane region" description="Helical" evidence="9">
    <location>
        <begin position="138"/>
        <end position="154"/>
    </location>
</feature>
<keyword evidence="13" id="KW-1185">Reference proteome</keyword>
<evidence type="ECO:0000313" key="12">
    <source>
        <dbReference type="EMBL" id="MFC7358958.1"/>
    </source>
</evidence>
<keyword evidence="9" id="KW-1133">Transmembrane helix</keyword>
<dbReference type="Proteomes" id="UP001596524">
    <property type="component" value="Unassembled WGS sequence"/>
</dbReference>
<dbReference type="Gene3D" id="1.20.5.1930">
    <property type="match status" value="1"/>
</dbReference>
<evidence type="ECO:0000256" key="6">
    <source>
        <dbReference type="ARBA" id="ARBA00022777"/>
    </source>
</evidence>
<feature type="transmembrane region" description="Helical" evidence="9">
    <location>
        <begin position="12"/>
        <end position="29"/>
    </location>
</feature>
<feature type="transmembrane region" description="Helical" evidence="9">
    <location>
        <begin position="109"/>
        <end position="126"/>
    </location>
</feature>
<dbReference type="Pfam" id="PF02518">
    <property type="entry name" value="HATPase_c"/>
    <property type="match status" value="1"/>
</dbReference>
<evidence type="ECO:0000313" key="13">
    <source>
        <dbReference type="Proteomes" id="UP001596524"/>
    </source>
</evidence>
<dbReference type="PANTHER" id="PTHR24421:SF10">
    <property type="entry name" value="NITRATE_NITRITE SENSOR PROTEIN NARQ"/>
    <property type="match status" value="1"/>
</dbReference>
<evidence type="ECO:0000256" key="5">
    <source>
        <dbReference type="ARBA" id="ARBA00022741"/>
    </source>
</evidence>
<dbReference type="RefSeq" id="WP_255890269.1">
    <property type="nucleotide sequence ID" value="NZ_JAFMZM010000003.1"/>
</dbReference>
<evidence type="ECO:0000259" key="11">
    <source>
        <dbReference type="Pfam" id="PF07730"/>
    </source>
</evidence>
<accession>A0ABW2MYK6</accession>
<keyword evidence="4" id="KW-0808">Transferase</keyword>
<dbReference type="InterPro" id="IPR050482">
    <property type="entry name" value="Sensor_HK_TwoCompSys"/>
</dbReference>
<name>A0ABW2MYK6_9ACTN</name>
<feature type="transmembrane region" description="Helical" evidence="9">
    <location>
        <begin position="70"/>
        <end position="103"/>
    </location>
</feature>
<sequence length="395" mass="41320">MSRARAFLTRHGLDLLVVATAVVTAVGTLLRDDLEHPSGPLFVLGLVGITSSVLALLARRRFPFAAPATTWLVCTALSFVDAQLIVNGAGILVAGMGAAVLLGTVRNASLSRIGLIIALGGSLAVVRNGPDSTADDMISVPVMFALGWLVGWSLRERTQRTEAAEERARLAELQREAAARVAVAEERGRIARELHDVVAHAVSVIVLQVGAVRHRMPESAAADREALRNVEEAGRTALTEMRRLLAAMRDDDDAPELAPTPGLDDLDRLVRDVRAAGLDVRVEVRGNPVALPRGLDLSAYRIVQEALTNSLKHSGAGVAQVVVAYGPDELGLQVLDHGRDGARARVGGSGSGSGGGHGLAGIRERVKLFDGDLDAGPAPGGGFLVRARLPLGGGS</sequence>
<organism evidence="12 13">
    <name type="scientific">Nocardioides astragali</name>
    <dbReference type="NCBI Taxonomy" id="1776736"/>
    <lineage>
        <taxon>Bacteria</taxon>
        <taxon>Bacillati</taxon>
        <taxon>Actinomycetota</taxon>
        <taxon>Actinomycetes</taxon>
        <taxon>Propionibacteriales</taxon>
        <taxon>Nocardioidaceae</taxon>
        <taxon>Nocardioides</taxon>
    </lineage>
</organism>
<evidence type="ECO:0000256" key="3">
    <source>
        <dbReference type="ARBA" id="ARBA00022553"/>
    </source>
</evidence>
<protein>
    <recommendedName>
        <fullName evidence="2">histidine kinase</fullName>
        <ecNumber evidence="2">2.7.13.3</ecNumber>
    </recommendedName>
</protein>
<evidence type="ECO:0000256" key="9">
    <source>
        <dbReference type="SAM" id="Phobius"/>
    </source>
</evidence>
<feature type="domain" description="Signal transduction histidine kinase subgroup 3 dimerisation and phosphoacceptor" evidence="11">
    <location>
        <begin position="186"/>
        <end position="252"/>
    </location>
</feature>
<dbReference type="InterPro" id="IPR036890">
    <property type="entry name" value="HATPase_C_sf"/>
</dbReference>
<evidence type="ECO:0000259" key="10">
    <source>
        <dbReference type="Pfam" id="PF02518"/>
    </source>
</evidence>
<dbReference type="Gene3D" id="3.30.565.10">
    <property type="entry name" value="Histidine kinase-like ATPase, C-terminal domain"/>
    <property type="match status" value="1"/>
</dbReference>
<evidence type="ECO:0000256" key="7">
    <source>
        <dbReference type="ARBA" id="ARBA00022840"/>
    </source>
</evidence>
<dbReference type="CDD" id="cd16917">
    <property type="entry name" value="HATPase_UhpB-NarQ-NarX-like"/>
    <property type="match status" value="1"/>
</dbReference>
<evidence type="ECO:0000256" key="2">
    <source>
        <dbReference type="ARBA" id="ARBA00012438"/>
    </source>
</evidence>
<keyword evidence="8" id="KW-0902">Two-component regulatory system</keyword>
<dbReference type="EC" id="2.7.13.3" evidence="2"/>
<keyword evidence="7" id="KW-0067">ATP-binding</keyword>
<keyword evidence="6 12" id="KW-0418">Kinase</keyword>
<evidence type="ECO:0000256" key="8">
    <source>
        <dbReference type="ARBA" id="ARBA00023012"/>
    </source>
</evidence>
<comment type="caution">
    <text evidence="12">The sequence shown here is derived from an EMBL/GenBank/DDBJ whole genome shotgun (WGS) entry which is preliminary data.</text>
</comment>
<proteinExistence type="predicted"/>
<evidence type="ECO:0000256" key="1">
    <source>
        <dbReference type="ARBA" id="ARBA00000085"/>
    </source>
</evidence>
<keyword evidence="9" id="KW-0812">Transmembrane</keyword>
<dbReference type="Pfam" id="PF07730">
    <property type="entry name" value="HisKA_3"/>
    <property type="match status" value="1"/>
</dbReference>